<evidence type="ECO:0000259" key="12">
    <source>
        <dbReference type="PROSITE" id="PS51551"/>
    </source>
</evidence>
<evidence type="ECO:0000256" key="8">
    <source>
        <dbReference type="ARBA" id="ARBA00040413"/>
    </source>
</evidence>
<dbReference type="InterPro" id="IPR034252">
    <property type="entry name" value="Ephrin-A_Ecto"/>
</dbReference>
<comment type="caution">
    <text evidence="9">Lacks conserved residue(s) required for the propagation of feature annotation.</text>
</comment>
<reference evidence="13" key="1">
    <citation type="submission" date="2023-07" db="EMBL/GenBank/DDBJ databases">
        <authorList>
            <person name="Stuckert A."/>
        </authorList>
    </citation>
    <scope>NUCLEOTIDE SEQUENCE</scope>
</reference>
<evidence type="ECO:0000256" key="2">
    <source>
        <dbReference type="ARBA" id="ARBA00022622"/>
    </source>
</evidence>
<evidence type="ECO:0000256" key="10">
    <source>
        <dbReference type="RuleBase" id="RU004375"/>
    </source>
</evidence>
<feature type="domain" description="Ephrin RBD" evidence="12">
    <location>
        <begin position="21"/>
        <end position="153"/>
    </location>
</feature>
<dbReference type="Pfam" id="PF00812">
    <property type="entry name" value="Ephrin"/>
    <property type="match status" value="1"/>
</dbReference>
<dbReference type="CDD" id="cd10425">
    <property type="entry name" value="Ephrin-A_Ectodomain"/>
    <property type="match status" value="1"/>
</dbReference>
<gene>
    <name evidence="13" type="ORF">RIMI_LOCUS11975138</name>
</gene>
<keyword evidence="3 11" id="KW-0732">Signal</keyword>
<protein>
    <recommendedName>
        <fullName evidence="8">Ephrin-A1</fullName>
    </recommendedName>
</protein>
<evidence type="ECO:0000256" key="6">
    <source>
        <dbReference type="ARBA" id="ARBA00023180"/>
    </source>
</evidence>
<evidence type="ECO:0000256" key="1">
    <source>
        <dbReference type="ARBA" id="ARBA00004589"/>
    </source>
</evidence>
<dbReference type="InterPro" id="IPR008972">
    <property type="entry name" value="Cupredoxin"/>
</dbReference>
<keyword evidence="5" id="KW-1015">Disulfide bond</keyword>
<comment type="subcellular location">
    <subcellularLocation>
        <location evidence="1">Membrane</location>
        <topology evidence="1">Lipid-anchor</topology>
        <topology evidence="1">GPI-anchor</topology>
    </subcellularLocation>
</comment>
<keyword evidence="14" id="KW-1185">Reference proteome</keyword>
<dbReference type="Proteomes" id="UP001176940">
    <property type="component" value="Unassembled WGS sequence"/>
</dbReference>
<dbReference type="SUPFAM" id="SSF49503">
    <property type="entry name" value="Cupredoxins"/>
    <property type="match status" value="1"/>
</dbReference>
<evidence type="ECO:0000313" key="14">
    <source>
        <dbReference type="Proteomes" id="UP001176940"/>
    </source>
</evidence>
<dbReference type="PANTHER" id="PTHR11304:SF19">
    <property type="entry name" value="EPHRIN-A1"/>
    <property type="match status" value="1"/>
</dbReference>
<dbReference type="PROSITE" id="PS51551">
    <property type="entry name" value="EPHRIN_RBD_2"/>
    <property type="match status" value="1"/>
</dbReference>
<dbReference type="InterPro" id="IPR031328">
    <property type="entry name" value="Ephrin"/>
</dbReference>
<feature type="signal peptide" evidence="11">
    <location>
        <begin position="1"/>
        <end position="20"/>
    </location>
</feature>
<keyword evidence="6" id="KW-0325">Glycoprotein</keyword>
<comment type="caution">
    <text evidence="13">The sequence shown here is derived from an EMBL/GenBank/DDBJ whole genome shotgun (WGS) entry which is preliminary data.</text>
</comment>
<proteinExistence type="inferred from homology"/>
<comment type="similarity">
    <text evidence="9 10">Belongs to the ephrin family.</text>
</comment>
<keyword evidence="7" id="KW-0449">Lipoprotein</keyword>
<evidence type="ECO:0000313" key="13">
    <source>
        <dbReference type="EMBL" id="CAJ0948118.1"/>
    </source>
</evidence>
<dbReference type="Gene3D" id="2.60.40.420">
    <property type="entry name" value="Cupredoxins - blue copper proteins"/>
    <property type="match status" value="1"/>
</dbReference>
<evidence type="ECO:0000256" key="9">
    <source>
        <dbReference type="PROSITE-ProRule" id="PRU00884"/>
    </source>
</evidence>
<evidence type="ECO:0000256" key="11">
    <source>
        <dbReference type="SAM" id="SignalP"/>
    </source>
</evidence>
<evidence type="ECO:0000256" key="5">
    <source>
        <dbReference type="ARBA" id="ARBA00023157"/>
    </source>
</evidence>
<feature type="chain" id="PRO_5046491362" description="Ephrin-A1" evidence="11">
    <location>
        <begin position="21"/>
        <end position="210"/>
    </location>
</feature>
<sequence length="210" mass="23771">MKRDGCTLLLLLLFCVRAAAAEIHTVYWNSTNRSFRNDYTVQVQLFDYLDIVCPHYEDDRGAGTAVERYTLFLVEHEEYVACKPVSKNQVRWECNNPFNLNGPEKFRVKFQKFTAFSLGKEFKEGHSYYYISKPIHHHGDSCLKLKVHVAGKATQQPSTNVHTPRARVVADDPAAALPDILRSIAHNSADRSVSLTLCGLMLPLLFALGL</sequence>
<dbReference type="EMBL" id="CAUEEQ010027818">
    <property type="protein sequence ID" value="CAJ0948118.1"/>
    <property type="molecule type" value="Genomic_DNA"/>
</dbReference>
<evidence type="ECO:0000256" key="4">
    <source>
        <dbReference type="ARBA" id="ARBA00023136"/>
    </source>
</evidence>
<evidence type="ECO:0000256" key="7">
    <source>
        <dbReference type="ARBA" id="ARBA00023288"/>
    </source>
</evidence>
<dbReference type="PANTHER" id="PTHR11304">
    <property type="entry name" value="EPHRIN"/>
    <property type="match status" value="1"/>
</dbReference>
<keyword evidence="2" id="KW-0336">GPI-anchor</keyword>
<keyword evidence="4 10" id="KW-0472">Membrane</keyword>
<evidence type="ECO:0000256" key="3">
    <source>
        <dbReference type="ARBA" id="ARBA00022729"/>
    </source>
</evidence>
<dbReference type="PRINTS" id="PR01347">
    <property type="entry name" value="EPHRIN"/>
</dbReference>
<name>A0ABN9LQL5_9NEOB</name>
<dbReference type="InterPro" id="IPR001799">
    <property type="entry name" value="Ephrin_RBD"/>
</dbReference>
<accession>A0ABN9LQL5</accession>
<organism evidence="13 14">
    <name type="scientific">Ranitomeya imitator</name>
    <name type="common">mimic poison frog</name>
    <dbReference type="NCBI Taxonomy" id="111125"/>
    <lineage>
        <taxon>Eukaryota</taxon>
        <taxon>Metazoa</taxon>
        <taxon>Chordata</taxon>
        <taxon>Craniata</taxon>
        <taxon>Vertebrata</taxon>
        <taxon>Euteleostomi</taxon>
        <taxon>Amphibia</taxon>
        <taxon>Batrachia</taxon>
        <taxon>Anura</taxon>
        <taxon>Neobatrachia</taxon>
        <taxon>Hyloidea</taxon>
        <taxon>Dendrobatidae</taxon>
        <taxon>Dendrobatinae</taxon>
        <taxon>Ranitomeya</taxon>
    </lineage>
</organism>